<keyword evidence="4" id="KW-1185">Reference proteome</keyword>
<comment type="caution">
    <text evidence="3">The sequence shown here is derived from an EMBL/GenBank/DDBJ whole genome shotgun (WGS) entry which is preliminary data.</text>
</comment>
<organism evidence="3 4">
    <name type="scientific">Macrophomina phaseolina</name>
    <dbReference type="NCBI Taxonomy" id="35725"/>
    <lineage>
        <taxon>Eukaryota</taxon>
        <taxon>Fungi</taxon>
        <taxon>Dikarya</taxon>
        <taxon>Ascomycota</taxon>
        <taxon>Pezizomycotina</taxon>
        <taxon>Dothideomycetes</taxon>
        <taxon>Dothideomycetes incertae sedis</taxon>
        <taxon>Botryosphaeriales</taxon>
        <taxon>Botryosphaeriaceae</taxon>
        <taxon>Macrophomina</taxon>
    </lineage>
</organism>
<dbReference type="Pfam" id="PF24883">
    <property type="entry name" value="NPHP3_N"/>
    <property type="match status" value="1"/>
</dbReference>
<dbReference type="PANTHER" id="PTHR10039:SF5">
    <property type="entry name" value="NACHT DOMAIN-CONTAINING PROTEIN"/>
    <property type="match status" value="1"/>
</dbReference>
<name>A0ABQ8G3T6_9PEZI</name>
<evidence type="ECO:0000256" key="1">
    <source>
        <dbReference type="ARBA" id="ARBA00022737"/>
    </source>
</evidence>
<reference evidence="3 4" key="1">
    <citation type="journal article" date="2021" name="Nat. Commun.">
        <title>Genetic determinants of endophytism in the Arabidopsis root mycobiome.</title>
        <authorList>
            <person name="Mesny F."/>
            <person name="Miyauchi S."/>
            <person name="Thiergart T."/>
            <person name="Pickel B."/>
            <person name="Atanasova L."/>
            <person name="Karlsson M."/>
            <person name="Huettel B."/>
            <person name="Barry K.W."/>
            <person name="Haridas S."/>
            <person name="Chen C."/>
            <person name="Bauer D."/>
            <person name="Andreopoulos W."/>
            <person name="Pangilinan J."/>
            <person name="LaButti K."/>
            <person name="Riley R."/>
            <person name="Lipzen A."/>
            <person name="Clum A."/>
            <person name="Drula E."/>
            <person name="Henrissat B."/>
            <person name="Kohler A."/>
            <person name="Grigoriev I.V."/>
            <person name="Martin F.M."/>
            <person name="Hacquard S."/>
        </authorList>
    </citation>
    <scope>NUCLEOTIDE SEQUENCE [LARGE SCALE GENOMIC DNA]</scope>
    <source>
        <strain evidence="3 4">MPI-SDFR-AT-0080</strain>
    </source>
</reference>
<evidence type="ECO:0000313" key="4">
    <source>
        <dbReference type="Proteomes" id="UP000774617"/>
    </source>
</evidence>
<feature type="domain" description="Nephrocystin 3-like N-terminal" evidence="2">
    <location>
        <begin position="332"/>
        <end position="379"/>
    </location>
</feature>
<evidence type="ECO:0000259" key="2">
    <source>
        <dbReference type="Pfam" id="PF24883"/>
    </source>
</evidence>
<keyword evidence="1" id="KW-0677">Repeat</keyword>
<protein>
    <recommendedName>
        <fullName evidence="2">Nephrocystin 3-like N-terminal domain-containing protein</fullName>
    </recommendedName>
</protein>
<evidence type="ECO:0000313" key="3">
    <source>
        <dbReference type="EMBL" id="KAH7043933.1"/>
    </source>
</evidence>
<sequence length="406" mass="45970">MDPVSSLSLACTVIQLVELSSKIVIGAADLLPGWGEPGRRGAPRCKSPFADAFGTLLAYGKVTASVLRYSSAVRSTSSTGEHDVELSDIADKAERVGVELAALLKTLELPKDAGNRTWKAVRLTMKGMCKRGKMKSLEGRLHGLQGLLNTWMIRSIRYMLRRPNGQSKADRCMAERRRRRSRNRWRNWSRGRRLLARKRQGRSSRCARCFWKSESLLCRARNETRRKETDDKSRAVPQREAVPGGLSGIFGSVRHFFSAMTSASDDSTGPLKDTRTAAMGGEMRVWPEILKHLSFVSEEAKLVSRGQQLLRSLYDPDLILRYISVVEEYPDTFRWIFEDSTHGFKSWLEFDNGTYWISGKPGAGKSTLMKFVCEHKQTDVLLRNWAGPHELLIIKHFFWISGTELQ</sequence>
<accession>A0ABQ8G3T6</accession>
<dbReference type="PANTHER" id="PTHR10039">
    <property type="entry name" value="AMELOGENIN"/>
    <property type="match status" value="1"/>
</dbReference>
<dbReference type="EMBL" id="JAGTJR010000021">
    <property type="protein sequence ID" value="KAH7043933.1"/>
    <property type="molecule type" value="Genomic_DNA"/>
</dbReference>
<dbReference type="Proteomes" id="UP000774617">
    <property type="component" value="Unassembled WGS sequence"/>
</dbReference>
<dbReference type="InterPro" id="IPR056884">
    <property type="entry name" value="NPHP3-like_N"/>
</dbReference>
<proteinExistence type="predicted"/>
<gene>
    <name evidence="3" type="ORF">B0J12DRAFT_186513</name>
</gene>